<sequence>MLPCFRPSFARAAASLTSTRNTMPKRGGGKFSRKNQAARASTSGSTNTTPHPQWQQHPYDQPHGYDQAYHGYDYNQQHPYGQSNGWQAPQYAQGGYYADYPDYGAYTNPVAQIQPYAQGWGQPYAHDWHNHAHGRGASSDNWRDRSYQQAPQPYPQEYPPQHAWQHHAAYKADALGYYENGFGSNQRHFHSSSAAPGGPGGPARRHDRRSRSPSGAVESQVTGAPRGPAAMLLKSAIRAEPRTEYLDQAAAGSTLLSDEEAAQRKLLVVLDLNGTLVFRAKGSNGRAMDSVRAIPRPYLLCFLQYCLGVSNEASASDIASPASAASVEARKGPHGSHFWHDGHEPESHGNAHVVVWSSAQPANVDSMVRASFDAEVRASILRVWARDTLVPRRHFHHKAQSVKDLEIVWAELNASANGQPSPGRLLADARDQADQLLPDESSPAAPASNGAKSHAKVKQISAALEAAKQAEALGPWSAANTVLVDDSVAKARLQPHNHLLIPEFGKKDAQMMRAFIRQCLAAAKPHDAEEQGEDDVELEYDSDLSIANGSKDEKEKSEVEEEGKAKKKPVPESRLDDVLLQTIGVLDTLRHQSNVSAFIYAGGIKGYGEPKTAKNDKQRHELVEQGKTPEHWASVGRKACESMGIPVKAWTPSAAASATAALLC</sequence>
<dbReference type="OrthoDB" id="1711508at2759"/>
<dbReference type="Proteomes" id="UP000011976">
    <property type="component" value="Unassembled WGS sequence"/>
</dbReference>
<dbReference type="EMBL" id="DF196769">
    <property type="protein sequence ID" value="GAC71423.1"/>
    <property type="molecule type" value="Genomic_DNA"/>
</dbReference>
<dbReference type="InterPro" id="IPR050365">
    <property type="entry name" value="TIM50"/>
</dbReference>
<dbReference type="SMART" id="SM00577">
    <property type="entry name" value="CPDc"/>
    <property type="match status" value="1"/>
</dbReference>
<dbReference type="Gene3D" id="3.40.50.1000">
    <property type="entry name" value="HAD superfamily/HAD-like"/>
    <property type="match status" value="1"/>
</dbReference>
<evidence type="ECO:0000256" key="1">
    <source>
        <dbReference type="SAM" id="MobiDB-lite"/>
    </source>
</evidence>
<evidence type="ECO:0000313" key="3">
    <source>
        <dbReference type="EMBL" id="GAC71423.1"/>
    </source>
</evidence>
<evidence type="ECO:0000313" key="4">
    <source>
        <dbReference type="Proteomes" id="UP000011976"/>
    </source>
</evidence>
<protein>
    <recommendedName>
        <fullName evidence="2">FCP1 homology domain-containing protein</fullName>
    </recommendedName>
</protein>
<feature type="region of interest" description="Disordered" evidence="1">
    <location>
        <begin position="544"/>
        <end position="570"/>
    </location>
</feature>
<accession>M9MA97</accession>
<dbReference type="InterPro" id="IPR023214">
    <property type="entry name" value="HAD_sf"/>
</dbReference>
<dbReference type="STRING" id="1151754.M9MA97"/>
<dbReference type="PANTHER" id="PTHR12210">
    <property type="entry name" value="DULLARD PROTEIN PHOSPHATASE"/>
    <property type="match status" value="1"/>
</dbReference>
<name>M9MA97_PSEA3</name>
<reference evidence="4" key="1">
    <citation type="journal article" date="2013" name="Genome Announc.">
        <title>Genome sequence of the basidiomycetous yeast Pseudozyma antarctica T-34, a producer of the glycolipid biosurfactants mannosylerythritol lipids.</title>
        <authorList>
            <person name="Morita T."/>
            <person name="Koike H."/>
            <person name="Koyama Y."/>
            <person name="Hagiwara H."/>
            <person name="Ito E."/>
            <person name="Fukuoka T."/>
            <person name="Imura T."/>
            <person name="Machida M."/>
            <person name="Kitamoto D."/>
        </authorList>
    </citation>
    <scope>NUCLEOTIDE SEQUENCE [LARGE SCALE GENOMIC DNA]</scope>
    <source>
        <strain evidence="4">T-34</strain>
    </source>
</reference>
<feature type="region of interest" description="Disordered" evidence="1">
    <location>
        <begin position="187"/>
        <end position="225"/>
    </location>
</feature>
<dbReference type="AlphaFoldDB" id="M9MA97"/>
<organism evidence="3 4">
    <name type="scientific">Pseudozyma antarctica (strain T-34)</name>
    <name type="common">Yeast</name>
    <name type="synonym">Candida antarctica</name>
    <dbReference type="NCBI Taxonomy" id="1151754"/>
    <lineage>
        <taxon>Eukaryota</taxon>
        <taxon>Fungi</taxon>
        <taxon>Dikarya</taxon>
        <taxon>Basidiomycota</taxon>
        <taxon>Ustilaginomycotina</taxon>
        <taxon>Ustilaginomycetes</taxon>
        <taxon>Ustilaginales</taxon>
        <taxon>Ustilaginaceae</taxon>
        <taxon>Moesziomyces</taxon>
    </lineage>
</organism>
<proteinExistence type="predicted"/>
<feature type="domain" description="FCP1 homology" evidence="2">
    <location>
        <begin position="264"/>
        <end position="511"/>
    </location>
</feature>
<feature type="region of interest" description="Disordered" evidence="1">
    <location>
        <begin position="131"/>
        <end position="160"/>
    </location>
</feature>
<dbReference type="InterPro" id="IPR004274">
    <property type="entry name" value="FCP1_dom"/>
</dbReference>
<gene>
    <name evidence="3" type="ORF">PANT_3c00020</name>
</gene>
<feature type="region of interest" description="Disordered" evidence="1">
    <location>
        <begin position="15"/>
        <end position="76"/>
    </location>
</feature>
<feature type="compositionally biased region" description="Polar residues" evidence="1">
    <location>
        <begin position="34"/>
        <end position="58"/>
    </location>
</feature>
<evidence type="ECO:0000259" key="2">
    <source>
        <dbReference type="SMART" id="SM00577"/>
    </source>
</evidence>